<name>A0A915Q321_9BILA</name>
<evidence type="ECO:0000313" key="2">
    <source>
        <dbReference type="WBParaSite" id="sdigi.contig503.g8713.t1"/>
    </source>
</evidence>
<reference evidence="2" key="1">
    <citation type="submission" date="2022-11" db="UniProtKB">
        <authorList>
            <consortium name="WormBaseParasite"/>
        </authorList>
    </citation>
    <scope>IDENTIFICATION</scope>
</reference>
<accession>A0A915Q321</accession>
<organism evidence="1 2">
    <name type="scientific">Setaria digitata</name>
    <dbReference type="NCBI Taxonomy" id="48799"/>
    <lineage>
        <taxon>Eukaryota</taxon>
        <taxon>Metazoa</taxon>
        <taxon>Ecdysozoa</taxon>
        <taxon>Nematoda</taxon>
        <taxon>Chromadorea</taxon>
        <taxon>Rhabditida</taxon>
        <taxon>Spirurina</taxon>
        <taxon>Spiruromorpha</taxon>
        <taxon>Filarioidea</taxon>
        <taxon>Setariidae</taxon>
        <taxon>Setaria</taxon>
    </lineage>
</organism>
<dbReference type="AlphaFoldDB" id="A0A915Q321"/>
<evidence type="ECO:0000313" key="1">
    <source>
        <dbReference type="Proteomes" id="UP000887581"/>
    </source>
</evidence>
<dbReference type="Proteomes" id="UP000887581">
    <property type="component" value="Unplaced"/>
</dbReference>
<sequence length="80" mass="8963">MSGLQSAGLNNVEQDYSKGLLSLLDEIIIRIIENLCSEDIANIADTCIRLREVVRKMIAQDEISSSFSIESVDELELDYL</sequence>
<keyword evidence="1" id="KW-1185">Reference proteome</keyword>
<protein>
    <submittedName>
        <fullName evidence="2">F-box domain-containing protein</fullName>
    </submittedName>
</protein>
<dbReference type="WBParaSite" id="sdigi.contig503.g8713.t1">
    <property type="protein sequence ID" value="sdigi.contig503.g8713.t1"/>
    <property type="gene ID" value="sdigi.contig503.g8713"/>
</dbReference>
<proteinExistence type="predicted"/>